<proteinExistence type="predicted"/>
<feature type="region of interest" description="Disordered" evidence="1">
    <location>
        <begin position="19"/>
        <end position="42"/>
    </location>
</feature>
<dbReference type="Proteomes" id="UP000004756">
    <property type="component" value="Unassembled WGS sequence"/>
</dbReference>
<protein>
    <submittedName>
        <fullName evidence="2">Uncharacterized protein</fullName>
    </submittedName>
</protein>
<reference evidence="2 3" key="1">
    <citation type="submission" date="2009-02" db="EMBL/GenBank/DDBJ databases">
        <title>Draft genome sequence of Clostridium asparagiforme (DSM 15981).</title>
        <authorList>
            <person name="Sudarsanam P."/>
            <person name="Ley R."/>
            <person name="Guruge J."/>
            <person name="Turnbaugh P.J."/>
            <person name="Mahowald M."/>
            <person name="Liep D."/>
            <person name="Gordon J."/>
        </authorList>
    </citation>
    <scope>NUCLEOTIDE SEQUENCE [LARGE SCALE GENOMIC DNA]</scope>
    <source>
        <strain evidence="2 3">DSM 15981</strain>
    </source>
</reference>
<evidence type="ECO:0000313" key="2">
    <source>
        <dbReference type="EMBL" id="EEG57542.1"/>
    </source>
</evidence>
<keyword evidence="3" id="KW-1185">Reference proteome</keyword>
<evidence type="ECO:0000256" key="1">
    <source>
        <dbReference type="SAM" id="MobiDB-lite"/>
    </source>
</evidence>
<dbReference type="HOGENOM" id="CLU_3249281_0_0_9"/>
<sequence>MRFTEVLRGLFLCGASGKIRRPPGSRRETPGRHYPILKAGTE</sequence>
<evidence type="ECO:0000313" key="3">
    <source>
        <dbReference type="Proteomes" id="UP000004756"/>
    </source>
</evidence>
<gene>
    <name evidence="2" type="ORF">CLOSTASPAR_00345</name>
</gene>
<accession>C0CTP7</accession>
<name>C0CTP7_9FIRM</name>
<comment type="caution">
    <text evidence="2">The sequence shown here is derived from an EMBL/GenBank/DDBJ whole genome shotgun (WGS) entry which is preliminary data.</text>
</comment>
<organism evidence="2 3">
    <name type="scientific">[Clostridium] asparagiforme DSM 15981</name>
    <dbReference type="NCBI Taxonomy" id="518636"/>
    <lineage>
        <taxon>Bacteria</taxon>
        <taxon>Bacillati</taxon>
        <taxon>Bacillota</taxon>
        <taxon>Clostridia</taxon>
        <taxon>Lachnospirales</taxon>
        <taxon>Lachnospiraceae</taxon>
        <taxon>Enterocloster</taxon>
    </lineage>
</organism>
<dbReference type="EMBL" id="ACCJ01000017">
    <property type="protein sequence ID" value="EEG57542.1"/>
    <property type="molecule type" value="Genomic_DNA"/>
</dbReference>
<dbReference type="AlphaFoldDB" id="C0CTP7"/>